<keyword evidence="2 5" id="KW-0808">Transferase</keyword>
<dbReference type="GO" id="GO:0004314">
    <property type="term" value="F:[acyl-carrier-protein] S-malonyltransferase activity"/>
    <property type="evidence" value="ECO:0007669"/>
    <property type="project" value="UniProtKB-EC"/>
</dbReference>
<name>A0A170QCT0_9ZZZZ</name>
<dbReference type="EMBL" id="FAXC01000259">
    <property type="protein sequence ID" value="CUV09481.1"/>
    <property type="molecule type" value="Genomic_DNA"/>
</dbReference>
<keyword evidence="3" id="KW-0012">Acyltransferase</keyword>
<dbReference type="PANTHER" id="PTHR42681">
    <property type="entry name" value="MALONYL-COA-ACYL CARRIER PROTEIN TRANSACYLASE, MITOCHONDRIAL"/>
    <property type="match status" value="1"/>
</dbReference>
<evidence type="ECO:0000256" key="4">
    <source>
        <dbReference type="ARBA" id="ARBA00048462"/>
    </source>
</evidence>
<dbReference type="InterPro" id="IPR001227">
    <property type="entry name" value="Ac_transferase_dom_sf"/>
</dbReference>
<evidence type="ECO:0000256" key="1">
    <source>
        <dbReference type="ARBA" id="ARBA00013258"/>
    </source>
</evidence>
<dbReference type="GO" id="GO:0006633">
    <property type="term" value="P:fatty acid biosynthetic process"/>
    <property type="evidence" value="ECO:0007669"/>
    <property type="project" value="TreeGrafter"/>
</dbReference>
<dbReference type="InterPro" id="IPR050858">
    <property type="entry name" value="Mal-CoA-ACP_Trans/PKS_FabD"/>
</dbReference>
<sequence>MAKKRIVVICPGRGSYTRETSGYLNPYGATAQSQIKWIDKQRKNTGLQTISELDASTFKSKTHMAGENASPLIYACSLLDFLSIDKKKYEITAITGNSMGWYIALALGGAMSNENAYHLIQTMGSMMKKGIIGGQIIYPIINKNWQPDGAKKDMVLSEVEKAGAFVSIFLGGYVVIGGENKALDVLLKKLTKDDQYPFQLPFHAAFHTPLLEAVSSKAFEMISKSTFQNPSVPLVDGRGKIWSPFSTDTQALHQYTLGDQVTQSYDFTSAITVAIKEFCPDKLVLLGPGNTLGGAIGQILVQNNWQNLDSKKAFSERQNNDPYLVSMGMKEQKNLVC</sequence>
<dbReference type="Gene3D" id="3.30.70.250">
    <property type="entry name" value="Malonyl-CoA ACP transacylase, ACP-binding"/>
    <property type="match status" value="1"/>
</dbReference>
<dbReference type="EC" id="2.3.1.39" evidence="1"/>
<dbReference type="PANTHER" id="PTHR42681:SF1">
    <property type="entry name" value="MALONYL-COA-ACYL CARRIER PROTEIN TRANSACYLASE, MITOCHONDRIAL"/>
    <property type="match status" value="1"/>
</dbReference>
<dbReference type="AlphaFoldDB" id="A0A170QCT0"/>
<comment type="catalytic activity">
    <reaction evidence="4">
        <text>holo-[ACP] + malonyl-CoA = malonyl-[ACP] + CoA</text>
        <dbReference type="Rhea" id="RHEA:41792"/>
        <dbReference type="Rhea" id="RHEA-COMP:9623"/>
        <dbReference type="Rhea" id="RHEA-COMP:9685"/>
        <dbReference type="ChEBI" id="CHEBI:57287"/>
        <dbReference type="ChEBI" id="CHEBI:57384"/>
        <dbReference type="ChEBI" id="CHEBI:64479"/>
        <dbReference type="ChEBI" id="CHEBI:78449"/>
        <dbReference type="EC" id="2.3.1.39"/>
    </reaction>
</comment>
<dbReference type="Gene3D" id="3.40.366.10">
    <property type="entry name" value="Malonyl-Coenzyme A Acyl Carrier Protein, domain 2"/>
    <property type="match status" value="1"/>
</dbReference>
<reference evidence="5" key="1">
    <citation type="submission" date="2015-10" db="EMBL/GenBank/DDBJ databases">
        <authorList>
            <person name="Gilbert D.G."/>
        </authorList>
    </citation>
    <scope>NUCLEOTIDE SEQUENCE</scope>
</reference>
<protein>
    <recommendedName>
        <fullName evidence="1">[acyl-carrier-protein] S-malonyltransferase</fullName>
        <ecNumber evidence="1">2.3.1.39</ecNumber>
    </recommendedName>
</protein>
<gene>
    <name evidence="5" type="ORF">MGWOODY_Mmi753</name>
</gene>
<dbReference type="InterPro" id="IPR016035">
    <property type="entry name" value="Acyl_Trfase/lysoPLipase"/>
</dbReference>
<dbReference type="SUPFAM" id="SSF52151">
    <property type="entry name" value="FabD/lysophospholipase-like"/>
    <property type="match status" value="1"/>
</dbReference>
<evidence type="ECO:0000256" key="2">
    <source>
        <dbReference type="ARBA" id="ARBA00022679"/>
    </source>
</evidence>
<proteinExistence type="predicted"/>
<accession>A0A170QCT0</accession>
<evidence type="ECO:0000313" key="5">
    <source>
        <dbReference type="EMBL" id="CUV09481.1"/>
    </source>
</evidence>
<organism evidence="5">
    <name type="scientific">hydrothermal vent metagenome</name>
    <dbReference type="NCBI Taxonomy" id="652676"/>
    <lineage>
        <taxon>unclassified sequences</taxon>
        <taxon>metagenomes</taxon>
        <taxon>ecological metagenomes</taxon>
    </lineage>
</organism>
<evidence type="ECO:0000256" key="3">
    <source>
        <dbReference type="ARBA" id="ARBA00023315"/>
    </source>
</evidence>